<accession>A0ABQ1HTJ6</accession>
<reference evidence="2" key="1">
    <citation type="journal article" date="2019" name="Int. J. Syst. Evol. Microbiol.">
        <title>The Global Catalogue of Microorganisms (GCM) 10K type strain sequencing project: providing services to taxonomists for standard genome sequencing and annotation.</title>
        <authorList>
            <consortium name="The Broad Institute Genomics Platform"/>
            <consortium name="The Broad Institute Genome Sequencing Center for Infectious Disease"/>
            <person name="Wu L."/>
            <person name="Ma J."/>
        </authorList>
    </citation>
    <scope>NUCLEOTIDE SEQUENCE [LARGE SCALE GENOMIC DNA]</scope>
    <source>
        <strain evidence="2">CGMCC 1.12811</strain>
    </source>
</reference>
<sequence length="161" mass="18587">MPKNVVYITPDHDGYAIWHTTSQRVNLFFTESLGIPNGMASLPPLLWKASKNSLYVYSLDSDSDINEESALFHAPFFNLYEDGKVCMGTVSVNIKADCLLEEFIYQWEQYFFNSYFSHLIQEKSPVKGNLIQLWQSLVNRRKKFPLKSLIKNGLILKQLLS</sequence>
<name>A0ABQ1HTJ6_9FLAO</name>
<comment type="caution">
    <text evidence="1">The sequence shown here is derived from an EMBL/GenBank/DDBJ whole genome shotgun (WGS) entry which is preliminary data.</text>
</comment>
<keyword evidence="2" id="KW-1185">Reference proteome</keyword>
<dbReference type="Pfam" id="PF14460">
    <property type="entry name" value="Prok-E2_D"/>
    <property type="match status" value="1"/>
</dbReference>
<protein>
    <recommendedName>
        <fullName evidence="3">PRTRC system protein B</fullName>
    </recommendedName>
</protein>
<dbReference type="EMBL" id="BMGA01000011">
    <property type="protein sequence ID" value="GGA87948.1"/>
    <property type="molecule type" value="Genomic_DNA"/>
</dbReference>
<gene>
    <name evidence="1" type="ORF">GCM10008015_30670</name>
</gene>
<dbReference type="InterPro" id="IPR032787">
    <property type="entry name" value="Prok-E2_D"/>
</dbReference>
<dbReference type="Proteomes" id="UP000658793">
    <property type="component" value="Unassembled WGS sequence"/>
</dbReference>
<organism evidence="1 2">
    <name type="scientific">Flavobacterium palustre</name>
    <dbReference type="NCBI Taxonomy" id="1476463"/>
    <lineage>
        <taxon>Bacteria</taxon>
        <taxon>Pseudomonadati</taxon>
        <taxon>Bacteroidota</taxon>
        <taxon>Flavobacteriia</taxon>
        <taxon>Flavobacteriales</taxon>
        <taxon>Flavobacteriaceae</taxon>
        <taxon>Flavobacterium</taxon>
    </lineage>
</organism>
<evidence type="ECO:0008006" key="3">
    <source>
        <dbReference type="Google" id="ProtNLM"/>
    </source>
</evidence>
<proteinExistence type="predicted"/>
<dbReference type="RefSeq" id="WP_306451825.1">
    <property type="nucleotide sequence ID" value="NZ_BMGA01000011.1"/>
</dbReference>
<evidence type="ECO:0000313" key="2">
    <source>
        <dbReference type="Proteomes" id="UP000658793"/>
    </source>
</evidence>
<evidence type="ECO:0000313" key="1">
    <source>
        <dbReference type="EMBL" id="GGA87948.1"/>
    </source>
</evidence>